<organism evidence="3 4">
    <name type="scientific">Bordetella ansorpii</name>
    <dbReference type="NCBI Taxonomy" id="288768"/>
    <lineage>
        <taxon>Bacteria</taxon>
        <taxon>Pseudomonadati</taxon>
        <taxon>Pseudomonadota</taxon>
        <taxon>Betaproteobacteria</taxon>
        <taxon>Burkholderiales</taxon>
        <taxon>Alcaligenaceae</taxon>
        <taxon>Bordetella</taxon>
    </lineage>
</organism>
<keyword evidence="1" id="KW-0175">Coiled coil</keyword>
<name>A0A157NVZ2_9BORD</name>
<evidence type="ECO:0000256" key="2">
    <source>
        <dbReference type="SAM" id="MobiDB-lite"/>
    </source>
</evidence>
<feature type="coiled-coil region" evidence="1">
    <location>
        <begin position="244"/>
        <end position="280"/>
    </location>
</feature>
<evidence type="ECO:0000313" key="3">
    <source>
        <dbReference type="EMBL" id="SAI25260.1"/>
    </source>
</evidence>
<evidence type="ECO:0000256" key="1">
    <source>
        <dbReference type="SAM" id="Coils"/>
    </source>
</evidence>
<dbReference type="NCBIfam" id="NF038055">
    <property type="entry name" value="T3SS_SctB_pilot"/>
    <property type="match status" value="1"/>
</dbReference>
<dbReference type="RefSeq" id="WP_066411014.1">
    <property type="nucleotide sequence ID" value="NZ_FKBS01000014.1"/>
</dbReference>
<feature type="region of interest" description="Disordered" evidence="2">
    <location>
        <begin position="1"/>
        <end position="26"/>
    </location>
</feature>
<evidence type="ECO:0000313" key="4">
    <source>
        <dbReference type="Proteomes" id="UP000077037"/>
    </source>
</evidence>
<dbReference type="EMBL" id="FKBS01000014">
    <property type="protein sequence ID" value="SAI25260.1"/>
    <property type="molecule type" value="Genomic_DNA"/>
</dbReference>
<dbReference type="Proteomes" id="UP000077037">
    <property type="component" value="Unassembled WGS sequence"/>
</dbReference>
<dbReference type="AlphaFoldDB" id="A0A157NVZ2"/>
<gene>
    <name evidence="3" type="primary">bopD</name>
    <name evidence="3" type="ORF">SAMEA1982600_01988</name>
</gene>
<protein>
    <submittedName>
        <fullName evidence="3">Outer protein D</fullName>
    </submittedName>
</protein>
<sequence length="313" mass="32755">MNITFNPNAGGVAGLTPTPDMNPAQASDKAGAAYLMLDPSEQRTGGGSDALGLRGLKQPASSYTAGASDASQALGKLDVGTLGTDIYSVMALFQKCAQEQRDAARQVRDADLSAQVATLKNAAQEIRNAAQERMVGAIVQGAFQIAAGAVQMGAGIASGIQGVKAASQQHQSAMMSKEAVLDKQASVGDGLTDTQRTAYQNSAEAFTARGKEFDAQAAVHTNRSQVLNASGMASGQILGGIGTIVNATQERKAAEHDAKRSELEAQAKVQEDSSQKANELMQQMMDVIRDVRDKLSSIDQSRLETNRGIARNI</sequence>
<reference evidence="3 4" key="1">
    <citation type="submission" date="2016-03" db="EMBL/GenBank/DDBJ databases">
        <authorList>
            <consortium name="Pathogen Informatics"/>
        </authorList>
    </citation>
    <scope>NUCLEOTIDE SEQUENCE [LARGE SCALE GENOMIC DNA]</scope>
    <source>
        <strain evidence="3 4">NCTC13364</strain>
    </source>
</reference>
<proteinExistence type="predicted"/>
<dbReference type="OrthoDB" id="8654344at2"/>
<accession>A0A157NVZ2</accession>